<accession>A0A849HN55</accession>
<feature type="transmembrane region" description="Helical" evidence="1">
    <location>
        <begin position="70"/>
        <end position="98"/>
    </location>
</feature>
<feature type="transmembrane region" description="Helical" evidence="1">
    <location>
        <begin position="41"/>
        <end position="64"/>
    </location>
</feature>
<dbReference type="Pfam" id="PF05437">
    <property type="entry name" value="AzlD"/>
    <property type="match status" value="1"/>
</dbReference>
<evidence type="ECO:0000256" key="1">
    <source>
        <dbReference type="SAM" id="Phobius"/>
    </source>
</evidence>
<dbReference type="AlphaFoldDB" id="A0A849HN55"/>
<reference evidence="2 3" key="1">
    <citation type="submission" date="2020-04" db="EMBL/GenBank/DDBJ databases">
        <title>Knoellia sp. isolate from air conditioner.</title>
        <authorList>
            <person name="Chea S."/>
            <person name="Kim D.-U."/>
        </authorList>
    </citation>
    <scope>NUCLEOTIDE SEQUENCE [LARGE SCALE GENOMIC DNA]</scope>
    <source>
        <strain evidence="2 3">DB2414S</strain>
    </source>
</reference>
<feature type="transmembrane region" description="Helical" evidence="1">
    <location>
        <begin position="6"/>
        <end position="29"/>
    </location>
</feature>
<keyword evidence="3" id="KW-1185">Reference proteome</keyword>
<name>A0A849HN55_9MICO</name>
<proteinExistence type="predicted"/>
<dbReference type="EMBL" id="JABEPQ010000002">
    <property type="protein sequence ID" value="NNM46037.1"/>
    <property type="molecule type" value="Genomic_DNA"/>
</dbReference>
<keyword evidence="1" id="KW-0812">Transmembrane</keyword>
<dbReference type="Proteomes" id="UP000588586">
    <property type="component" value="Unassembled WGS sequence"/>
</dbReference>
<evidence type="ECO:0000313" key="3">
    <source>
        <dbReference type="Proteomes" id="UP000588586"/>
    </source>
</evidence>
<protein>
    <submittedName>
        <fullName evidence="2">AzlD domain-containing protein</fullName>
    </submittedName>
</protein>
<comment type="caution">
    <text evidence="2">The sequence shown here is derived from an EMBL/GenBank/DDBJ whole genome shotgun (WGS) entry which is preliminary data.</text>
</comment>
<keyword evidence="1" id="KW-1133">Transmembrane helix</keyword>
<organism evidence="2 3">
    <name type="scientific">Knoellia koreensis</name>
    <dbReference type="NCBI Taxonomy" id="2730921"/>
    <lineage>
        <taxon>Bacteria</taxon>
        <taxon>Bacillati</taxon>
        <taxon>Actinomycetota</taxon>
        <taxon>Actinomycetes</taxon>
        <taxon>Micrococcales</taxon>
        <taxon>Intrasporangiaceae</taxon>
        <taxon>Knoellia</taxon>
    </lineage>
</organism>
<evidence type="ECO:0000313" key="2">
    <source>
        <dbReference type="EMBL" id="NNM46037.1"/>
    </source>
</evidence>
<gene>
    <name evidence="2" type="ORF">HJG52_08450</name>
</gene>
<dbReference type="InterPro" id="IPR008407">
    <property type="entry name" value="Brnchd-chn_aa_trnsp_AzlD"/>
</dbReference>
<dbReference type="RefSeq" id="WP_171243187.1">
    <property type="nucleotide sequence ID" value="NZ_JABEPQ010000002.1"/>
</dbReference>
<keyword evidence="1" id="KW-0472">Membrane</keyword>
<sequence length="104" mass="10641">MSTWTAVLTASVLAFVLKYLGYVVPARWLDGERTTRVTSALPIALLAALVAVQTFTGTGGAFVLDARAAAVGVALVALALRAPFIVVVVLAAVTAALLRLAGMS</sequence>